<name>A0A6G1CUU4_9ORYZ</name>
<sequence length="70" mass="7466">MKGIQVLKVPEASRLGRGRGRLEREIDKEPNLLQVATAAVAGSVPFFLLALLLLHIFRCIAAPCAGLGQA</sequence>
<feature type="transmembrane region" description="Helical" evidence="1">
    <location>
        <begin position="32"/>
        <end position="54"/>
    </location>
</feature>
<protein>
    <submittedName>
        <fullName evidence="2">Uncharacterized protein</fullName>
    </submittedName>
</protein>
<dbReference type="EMBL" id="SPHZ02000008">
    <property type="protein sequence ID" value="KAF0903852.1"/>
    <property type="molecule type" value="Genomic_DNA"/>
</dbReference>
<evidence type="ECO:0000313" key="2">
    <source>
        <dbReference type="EMBL" id="KAF0903852.1"/>
    </source>
</evidence>
<keyword evidence="1" id="KW-0472">Membrane</keyword>
<dbReference type="Proteomes" id="UP000479710">
    <property type="component" value="Unassembled WGS sequence"/>
</dbReference>
<gene>
    <name evidence="2" type="ORF">E2562_029946</name>
</gene>
<reference evidence="2 3" key="1">
    <citation type="submission" date="2019-11" db="EMBL/GenBank/DDBJ databases">
        <title>Whole genome sequence of Oryza granulata.</title>
        <authorList>
            <person name="Li W."/>
        </authorList>
    </citation>
    <scope>NUCLEOTIDE SEQUENCE [LARGE SCALE GENOMIC DNA]</scope>
    <source>
        <strain evidence="3">cv. Menghai</strain>
        <tissue evidence="2">Leaf</tissue>
    </source>
</reference>
<keyword evidence="1" id="KW-1133">Transmembrane helix</keyword>
<evidence type="ECO:0000256" key="1">
    <source>
        <dbReference type="SAM" id="Phobius"/>
    </source>
</evidence>
<proteinExistence type="predicted"/>
<keyword evidence="3" id="KW-1185">Reference proteome</keyword>
<organism evidence="2 3">
    <name type="scientific">Oryza meyeriana var. granulata</name>
    <dbReference type="NCBI Taxonomy" id="110450"/>
    <lineage>
        <taxon>Eukaryota</taxon>
        <taxon>Viridiplantae</taxon>
        <taxon>Streptophyta</taxon>
        <taxon>Embryophyta</taxon>
        <taxon>Tracheophyta</taxon>
        <taxon>Spermatophyta</taxon>
        <taxon>Magnoliopsida</taxon>
        <taxon>Liliopsida</taxon>
        <taxon>Poales</taxon>
        <taxon>Poaceae</taxon>
        <taxon>BOP clade</taxon>
        <taxon>Oryzoideae</taxon>
        <taxon>Oryzeae</taxon>
        <taxon>Oryzinae</taxon>
        <taxon>Oryza</taxon>
        <taxon>Oryza meyeriana</taxon>
    </lineage>
</organism>
<accession>A0A6G1CUU4</accession>
<dbReference type="AlphaFoldDB" id="A0A6G1CUU4"/>
<keyword evidence="1" id="KW-0812">Transmembrane</keyword>
<evidence type="ECO:0000313" key="3">
    <source>
        <dbReference type="Proteomes" id="UP000479710"/>
    </source>
</evidence>
<comment type="caution">
    <text evidence="2">The sequence shown here is derived from an EMBL/GenBank/DDBJ whole genome shotgun (WGS) entry which is preliminary data.</text>
</comment>